<comment type="caution">
    <text evidence="1">The sequence shown here is derived from an EMBL/GenBank/DDBJ whole genome shotgun (WGS) entry which is preliminary data.</text>
</comment>
<accession>A0A0C2VKJ3</accession>
<dbReference type="AlphaFoldDB" id="A0A0C2VKJ3"/>
<name>A0A0C2VKJ3_9BACL</name>
<evidence type="ECO:0000313" key="2">
    <source>
        <dbReference type="Proteomes" id="UP000031938"/>
    </source>
</evidence>
<proteinExistence type="predicted"/>
<dbReference type="STRING" id="889306.KP78_25200"/>
<dbReference type="Proteomes" id="UP000031938">
    <property type="component" value="Unassembled WGS sequence"/>
</dbReference>
<organism evidence="1 2">
    <name type="scientific">Jeotgalibacillus soli</name>
    <dbReference type="NCBI Taxonomy" id="889306"/>
    <lineage>
        <taxon>Bacteria</taxon>
        <taxon>Bacillati</taxon>
        <taxon>Bacillota</taxon>
        <taxon>Bacilli</taxon>
        <taxon>Bacillales</taxon>
        <taxon>Caryophanaceae</taxon>
        <taxon>Jeotgalibacillus</taxon>
    </lineage>
</organism>
<keyword evidence="2" id="KW-1185">Reference proteome</keyword>
<sequence>MYVIMWKWGECVKKEISEINYLGKEILFDEAILYAGEEGGKKTYMLSISKPSSIPNIATSLEANITVTNNLEDLPSSLTFKVLTSEGEKAELVATLASETKDKSIYLVDGSPFQ</sequence>
<dbReference type="PATRIC" id="fig|889306.3.peg.2534"/>
<dbReference type="EMBL" id="JXRP01000018">
    <property type="protein sequence ID" value="KIL44976.1"/>
    <property type="molecule type" value="Genomic_DNA"/>
</dbReference>
<reference evidence="1 2" key="1">
    <citation type="submission" date="2015-01" db="EMBL/GenBank/DDBJ databases">
        <title>Genome sequencing of Jeotgalibacillus soli.</title>
        <authorList>
            <person name="Goh K.M."/>
            <person name="Chan K.-G."/>
            <person name="Yaakop A.S."/>
            <person name="Ee R."/>
            <person name="Gan H.M."/>
            <person name="Chan C.S."/>
        </authorList>
    </citation>
    <scope>NUCLEOTIDE SEQUENCE [LARGE SCALE GENOMIC DNA]</scope>
    <source>
        <strain evidence="1 2">P9</strain>
    </source>
</reference>
<gene>
    <name evidence="1" type="ORF">KP78_25200</name>
</gene>
<evidence type="ECO:0000313" key="1">
    <source>
        <dbReference type="EMBL" id="KIL44976.1"/>
    </source>
</evidence>
<protein>
    <submittedName>
        <fullName evidence="1">Uncharacterized protein</fullName>
    </submittedName>
</protein>